<feature type="transmembrane region" description="Helical" evidence="1">
    <location>
        <begin position="76"/>
        <end position="99"/>
    </location>
</feature>
<feature type="transmembrane region" description="Helical" evidence="1">
    <location>
        <begin position="133"/>
        <end position="155"/>
    </location>
</feature>
<gene>
    <name evidence="2" type="ORF">GCM10007989_19620</name>
</gene>
<feature type="transmembrane region" description="Helical" evidence="1">
    <location>
        <begin position="21"/>
        <end position="42"/>
    </location>
</feature>
<dbReference type="Proteomes" id="UP000646579">
    <property type="component" value="Unassembled WGS sequence"/>
</dbReference>
<dbReference type="RefSeq" id="WP_189425506.1">
    <property type="nucleotide sequence ID" value="NZ_BMZE01000002.1"/>
</dbReference>
<proteinExistence type="predicted"/>
<feature type="transmembrane region" description="Helical" evidence="1">
    <location>
        <begin position="201"/>
        <end position="220"/>
    </location>
</feature>
<comment type="caution">
    <text evidence="2">The sequence shown here is derived from an EMBL/GenBank/DDBJ whole genome shotgun (WGS) entry which is preliminary data.</text>
</comment>
<protein>
    <recommendedName>
        <fullName evidence="4">DUF998 domain-containing protein</fullName>
    </recommendedName>
</protein>
<keyword evidence="1" id="KW-0472">Membrane</keyword>
<keyword evidence="3" id="KW-1185">Reference proteome</keyword>
<feature type="transmembrane region" description="Helical" evidence="1">
    <location>
        <begin position="167"/>
        <end position="189"/>
    </location>
</feature>
<dbReference type="AlphaFoldDB" id="A0A918S6L4"/>
<evidence type="ECO:0000313" key="3">
    <source>
        <dbReference type="Proteomes" id="UP000646579"/>
    </source>
</evidence>
<evidence type="ECO:0000313" key="2">
    <source>
        <dbReference type="EMBL" id="GHA24046.1"/>
    </source>
</evidence>
<dbReference type="Pfam" id="PF06197">
    <property type="entry name" value="DUF998"/>
    <property type="match status" value="1"/>
</dbReference>
<name>A0A918S6L4_9HYPH</name>
<reference evidence="2" key="2">
    <citation type="submission" date="2020-09" db="EMBL/GenBank/DDBJ databases">
        <authorList>
            <person name="Sun Q."/>
            <person name="Kim S."/>
        </authorList>
    </citation>
    <scope>NUCLEOTIDE SEQUENCE</scope>
    <source>
        <strain evidence="2">KCTC 32437</strain>
    </source>
</reference>
<dbReference type="EMBL" id="BMZE01000002">
    <property type="protein sequence ID" value="GHA24046.1"/>
    <property type="molecule type" value="Genomic_DNA"/>
</dbReference>
<keyword evidence="1" id="KW-0812">Transmembrane</keyword>
<feature type="transmembrane region" description="Helical" evidence="1">
    <location>
        <begin position="106"/>
        <end position="127"/>
    </location>
</feature>
<evidence type="ECO:0000256" key="1">
    <source>
        <dbReference type="SAM" id="Phobius"/>
    </source>
</evidence>
<organism evidence="2 3">
    <name type="scientific">Devosia pacifica</name>
    <dbReference type="NCBI Taxonomy" id="1335967"/>
    <lineage>
        <taxon>Bacteria</taxon>
        <taxon>Pseudomonadati</taxon>
        <taxon>Pseudomonadota</taxon>
        <taxon>Alphaproteobacteria</taxon>
        <taxon>Hyphomicrobiales</taxon>
        <taxon>Devosiaceae</taxon>
        <taxon>Devosia</taxon>
    </lineage>
</organism>
<sequence>MQDDFLIADRRSRRIDFGAWMWVKCAVFFIGELAALFAASGYSVRHYDLSYLGIARCTSFFNPDLDAALEMCSPLFMAYNIGLILFGLFVVFGVLLTWPLWPRNRLATLGLGLYALSGIGGIVTGAFPVDSGLWLHTAGATTTFVAGGLAILLIGLSVRTEHASLSVYSLITAALVLGAALLYALGLYLGLGRGGMERLAAYPLVLWPIAMGAAILTGWFRPLRSEELAYG</sequence>
<dbReference type="InterPro" id="IPR009339">
    <property type="entry name" value="DUF998"/>
</dbReference>
<keyword evidence="1" id="KW-1133">Transmembrane helix</keyword>
<reference evidence="2" key="1">
    <citation type="journal article" date="2014" name="Int. J. Syst. Evol. Microbiol.">
        <title>Complete genome sequence of Corynebacterium casei LMG S-19264T (=DSM 44701T), isolated from a smear-ripened cheese.</title>
        <authorList>
            <consortium name="US DOE Joint Genome Institute (JGI-PGF)"/>
            <person name="Walter F."/>
            <person name="Albersmeier A."/>
            <person name="Kalinowski J."/>
            <person name="Ruckert C."/>
        </authorList>
    </citation>
    <scope>NUCLEOTIDE SEQUENCE</scope>
    <source>
        <strain evidence="2">KCTC 32437</strain>
    </source>
</reference>
<evidence type="ECO:0008006" key="4">
    <source>
        <dbReference type="Google" id="ProtNLM"/>
    </source>
</evidence>
<accession>A0A918S6L4</accession>